<dbReference type="EC" id="1.-.-.-" evidence="12"/>
<proteinExistence type="inferred from homology"/>
<dbReference type="Proteomes" id="UP000515908">
    <property type="component" value="Chromosome 01"/>
</dbReference>
<evidence type="ECO:0000256" key="12">
    <source>
        <dbReference type="RuleBase" id="RU003779"/>
    </source>
</evidence>
<keyword evidence="6 12" id="KW-0479">Metal-binding</keyword>
<name>A0A7G2BZN3_9TRYP</name>
<evidence type="ECO:0000256" key="10">
    <source>
        <dbReference type="ARBA" id="ARBA00023004"/>
    </source>
</evidence>
<dbReference type="PANTHER" id="PTHR31803:SF33">
    <property type="entry name" value="ALTERNATIVE OXIDASE"/>
    <property type="match status" value="1"/>
</dbReference>
<keyword evidence="16" id="KW-1185">Reference proteome</keyword>
<dbReference type="EMBL" id="LR877145">
    <property type="protein sequence ID" value="CAD2212998.1"/>
    <property type="molecule type" value="Genomic_DNA"/>
</dbReference>
<comment type="similarity">
    <text evidence="2 12">Belongs to the alternative oxidase family.</text>
</comment>
<keyword evidence="8 14" id="KW-1133">Transmembrane helix</keyword>
<evidence type="ECO:0000256" key="9">
    <source>
        <dbReference type="ARBA" id="ARBA00023002"/>
    </source>
</evidence>
<dbReference type="GO" id="GO:0016020">
    <property type="term" value="C:membrane"/>
    <property type="evidence" value="ECO:0007669"/>
    <property type="project" value="UniProtKB-SubCell"/>
</dbReference>
<keyword evidence="5 12" id="KW-0812">Transmembrane</keyword>
<evidence type="ECO:0000256" key="6">
    <source>
        <dbReference type="ARBA" id="ARBA00022723"/>
    </source>
</evidence>
<dbReference type="GO" id="GO:0098803">
    <property type="term" value="C:respiratory chain complex"/>
    <property type="evidence" value="ECO:0007669"/>
    <property type="project" value="UniProtKB-UniRule"/>
</dbReference>
<dbReference type="GO" id="GO:0010230">
    <property type="term" value="P:alternative respiration"/>
    <property type="evidence" value="ECO:0007669"/>
    <property type="project" value="TreeGrafter"/>
</dbReference>
<accession>A0A7G2BZN3</accession>
<keyword evidence="10 12" id="KW-0408">Iron</keyword>
<keyword evidence="9 12" id="KW-0560">Oxidoreductase</keyword>
<keyword evidence="11 12" id="KW-0472">Membrane</keyword>
<dbReference type="InterPro" id="IPR038659">
    <property type="entry name" value="AOX_sf"/>
</dbReference>
<evidence type="ECO:0000256" key="5">
    <source>
        <dbReference type="ARBA" id="ARBA00022692"/>
    </source>
</evidence>
<dbReference type="GO" id="GO:0009916">
    <property type="term" value="F:alternative oxidase activity"/>
    <property type="evidence" value="ECO:0007669"/>
    <property type="project" value="UniProtKB-UniRule"/>
</dbReference>
<comment type="subcellular location">
    <subcellularLocation>
        <location evidence="1">Membrane</location>
    </subcellularLocation>
</comment>
<keyword evidence="7 12" id="KW-0249">Electron transport</keyword>
<feature type="transmembrane region" description="Helical" evidence="14">
    <location>
        <begin position="12"/>
        <end position="31"/>
    </location>
</feature>
<evidence type="ECO:0000256" key="7">
    <source>
        <dbReference type="ARBA" id="ARBA00022982"/>
    </source>
</evidence>
<dbReference type="Gene3D" id="1.20.1260.140">
    <property type="entry name" value="Alternative oxidase"/>
    <property type="match status" value="1"/>
</dbReference>
<evidence type="ECO:0000313" key="15">
    <source>
        <dbReference type="EMBL" id="CAD2212998.1"/>
    </source>
</evidence>
<sequence length="569" mass="64697">MRLIKKTLNSFCSLLFYYFIFYVFVSLLHRICADCNNNNNIDKMTVPASDYYGLSQTKKKIILISKHVYTKRTCILTYVCAMISSPGFRSGSTLFFIDILLFTFHLPPSLSFFFFFFLNSISICRVPSPIYHFPLYHLGQMQPTGMACRLGRPWRSLRSSVGWARAYNEQTTVNLGRHTAGSDDTTAGEAPQSPFGRGDFSPKSATRGILSSRLRRKRFDSDRRSPLYASFMGSSTRFNPASQKSSPLSRATIQELEREPLSHSPPSYLNDHVCILMVKALRWLSDRCFRERFLHRATMLLTVASAAPAAGAVAAYLRMSCASNQRLDSAPYVPQPQSLPGDRVVGERNNDWFNNYADELRGLLSQSECHAVHYQVMVSMANIMPVERGLVLLLQTFHFLFFFALFLVYPRMGFRLMGYLGEESSVVWTQMVNDIDLGKIAECKVPQLAVTYWGLHDGFRAQEAPLPAVVEKKEKKTPKETEKETPKEEEEKSSAEVLPKTEATEEKLSGPSPPKKVNKLDTLTLRDIVLLIRSDEMVYRDLNHRLADQLDAAQRKRGNPIFDTLLKKF</sequence>
<keyword evidence="4 12" id="KW-0679">Respiratory chain</keyword>
<dbReference type="PANTHER" id="PTHR31803">
    <property type="entry name" value="ALTERNATIVE OXIDASE"/>
    <property type="match status" value="1"/>
</dbReference>
<dbReference type="AlphaFoldDB" id="A0A7G2BZN3"/>
<feature type="transmembrane region" description="Helical" evidence="14">
    <location>
        <begin position="389"/>
        <end position="409"/>
    </location>
</feature>
<reference evidence="15 16" key="1">
    <citation type="submission" date="2020-08" db="EMBL/GenBank/DDBJ databases">
        <authorList>
            <person name="Newling K."/>
            <person name="Davey J."/>
            <person name="Forrester S."/>
        </authorList>
    </citation>
    <scope>NUCLEOTIDE SEQUENCE [LARGE SCALE GENOMIC DNA]</scope>
    <source>
        <strain evidence="16">Crithidia deanei Carvalho (ATCC PRA-265)</strain>
    </source>
</reference>
<evidence type="ECO:0000256" key="11">
    <source>
        <dbReference type="ARBA" id="ARBA00023136"/>
    </source>
</evidence>
<evidence type="ECO:0000256" key="4">
    <source>
        <dbReference type="ARBA" id="ARBA00022660"/>
    </source>
</evidence>
<evidence type="ECO:0000256" key="3">
    <source>
        <dbReference type="ARBA" id="ARBA00022448"/>
    </source>
</evidence>
<organism evidence="15 16">
    <name type="scientific">Angomonas deanei</name>
    <dbReference type="NCBI Taxonomy" id="59799"/>
    <lineage>
        <taxon>Eukaryota</taxon>
        <taxon>Discoba</taxon>
        <taxon>Euglenozoa</taxon>
        <taxon>Kinetoplastea</taxon>
        <taxon>Metakinetoplastina</taxon>
        <taxon>Trypanosomatida</taxon>
        <taxon>Trypanosomatidae</taxon>
        <taxon>Strigomonadinae</taxon>
        <taxon>Angomonas</taxon>
    </lineage>
</organism>
<feature type="transmembrane region" description="Helical" evidence="14">
    <location>
        <begin position="94"/>
        <end position="118"/>
    </location>
</feature>
<dbReference type="OrthoDB" id="16906at2759"/>
<dbReference type="InterPro" id="IPR002680">
    <property type="entry name" value="AOX"/>
</dbReference>
<protein>
    <recommendedName>
        <fullName evidence="12">Alternative oxidase</fullName>
        <ecNumber evidence="12">1.-.-.-</ecNumber>
    </recommendedName>
</protein>
<dbReference type="GO" id="GO:0005739">
    <property type="term" value="C:mitochondrion"/>
    <property type="evidence" value="ECO:0007669"/>
    <property type="project" value="TreeGrafter"/>
</dbReference>
<comment type="cofactor">
    <cofactor evidence="12">
        <name>Fe cation</name>
        <dbReference type="ChEBI" id="CHEBI:24875"/>
    </cofactor>
    <text evidence="12">Binds 2 iron ions per subunit.</text>
</comment>
<evidence type="ECO:0000256" key="14">
    <source>
        <dbReference type="SAM" id="Phobius"/>
    </source>
</evidence>
<evidence type="ECO:0000256" key="1">
    <source>
        <dbReference type="ARBA" id="ARBA00004370"/>
    </source>
</evidence>
<feature type="compositionally biased region" description="Basic and acidic residues" evidence="13">
    <location>
        <begin position="470"/>
        <end position="494"/>
    </location>
</feature>
<evidence type="ECO:0000256" key="13">
    <source>
        <dbReference type="SAM" id="MobiDB-lite"/>
    </source>
</evidence>
<evidence type="ECO:0000256" key="2">
    <source>
        <dbReference type="ARBA" id="ARBA00008388"/>
    </source>
</evidence>
<gene>
    <name evidence="15" type="ORF">ADEAN_000043400</name>
</gene>
<feature type="region of interest" description="Disordered" evidence="13">
    <location>
        <begin position="470"/>
        <end position="517"/>
    </location>
</feature>
<dbReference type="VEuPathDB" id="TriTrypDB:ADEAN_000043400"/>
<feature type="region of interest" description="Disordered" evidence="13">
    <location>
        <begin position="174"/>
        <end position="204"/>
    </location>
</feature>
<dbReference type="GO" id="GO:0046872">
    <property type="term" value="F:metal ion binding"/>
    <property type="evidence" value="ECO:0007669"/>
    <property type="project" value="UniProtKB-UniRule"/>
</dbReference>
<keyword evidence="3" id="KW-0813">Transport</keyword>
<evidence type="ECO:0000313" key="16">
    <source>
        <dbReference type="Proteomes" id="UP000515908"/>
    </source>
</evidence>
<dbReference type="Pfam" id="PF01786">
    <property type="entry name" value="AOX"/>
    <property type="match status" value="1"/>
</dbReference>
<evidence type="ECO:0000256" key="8">
    <source>
        <dbReference type="ARBA" id="ARBA00022989"/>
    </source>
</evidence>